<dbReference type="GO" id="GO:0016746">
    <property type="term" value="F:acyltransferase activity"/>
    <property type="evidence" value="ECO:0007669"/>
    <property type="project" value="UniProtKB-KW"/>
</dbReference>
<dbReference type="EMBL" id="JAAEBW010000001">
    <property type="protein sequence ID" value="MBM1193673.1"/>
    <property type="molecule type" value="Genomic_DNA"/>
</dbReference>
<evidence type="ECO:0000313" key="3">
    <source>
        <dbReference type="Proteomes" id="UP000809529"/>
    </source>
</evidence>
<dbReference type="NCBIfam" id="NF007644">
    <property type="entry name" value="PRK10314.1"/>
    <property type="match status" value="1"/>
</dbReference>
<name>A0ABS1ZC95_9PSED</name>
<evidence type="ECO:0000313" key="2">
    <source>
        <dbReference type="EMBL" id="MBM1193673.1"/>
    </source>
</evidence>
<accession>A0ABS1ZC95</accession>
<organism evidence="2 3">
    <name type="scientific">Pseudomonas weihenstephanensis</name>
    <dbReference type="NCBI Taxonomy" id="1608994"/>
    <lineage>
        <taxon>Bacteria</taxon>
        <taxon>Pseudomonadati</taxon>
        <taxon>Pseudomonadota</taxon>
        <taxon>Gammaproteobacteria</taxon>
        <taxon>Pseudomonadales</taxon>
        <taxon>Pseudomonadaceae</taxon>
        <taxon>Pseudomonas</taxon>
    </lineage>
</organism>
<feature type="domain" description="N-acetyltransferase" evidence="1">
    <location>
        <begin position="8"/>
        <end position="152"/>
    </location>
</feature>
<comment type="caution">
    <text evidence="2">The sequence shown here is derived from an EMBL/GenBank/DDBJ whole genome shotgun (WGS) entry which is preliminary data.</text>
</comment>
<protein>
    <submittedName>
        <fullName evidence="2">GNAT family N-acetyltransferase</fullName>
        <ecNumber evidence="2">2.3.1.-</ecNumber>
    </submittedName>
</protein>
<dbReference type="PROSITE" id="PS51186">
    <property type="entry name" value="GNAT"/>
    <property type="match status" value="1"/>
</dbReference>
<keyword evidence="2" id="KW-0808">Transferase</keyword>
<dbReference type="InterPro" id="IPR016181">
    <property type="entry name" value="Acyl_CoA_acyltransferase"/>
</dbReference>
<dbReference type="Proteomes" id="UP000809529">
    <property type="component" value="Unassembled WGS sequence"/>
</dbReference>
<dbReference type="Gene3D" id="3.40.630.30">
    <property type="match status" value="1"/>
</dbReference>
<dbReference type="EC" id="2.3.1.-" evidence="2"/>
<reference evidence="2 3" key="1">
    <citation type="submission" date="2020-01" db="EMBL/GenBank/DDBJ databases">
        <title>Comparative genomics of meat spoilage bacteria.</title>
        <authorList>
            <person name="Hilgarth M."/>
            <person name="Vogel R.F."/>
        </authorList>
    </citation>
    <scope>NUCLEOTIDE SEQUENCE [LARGE SCALE GENOMIC DNA]</scope>
    <source>
        <strain evidence="2 3">TMW2.2077</strain>
    </source>
</reference>
<keyword evidence="2" id="KW-0012">Acyltransferase</keyword>
<dbReference type="RefSeq" id="WP_203301960.1">
    <property type="nucleotide sequence ID" value="NZ_JAAEBW010000001.1"/>
</dbReference>
<keyword evidence="3" id="KW-1185">Reference proteome</keyword>
<dbReference type="InterPro" id="IPR000182">
    <property type="entry name" value="GNAT_dom"/>
</dbReference>
<gene>
    <name evidence="2" type="ORF">GYN02_00600</name>
</gene>
<dbReference type="SUPFAM" id="SSF55729">
    <property type="entry name" value="Acyl-CoA N-acyltransferases (Nat)"/>
    <property type="match status" value="1"/>
</dbReference>
<dbReference type="CDD" id="cd04301">
    <property type="entry name" value="NAT_SF"/>
    <property type="match status" value="1"/>
</dbReference>
<evidence type="ECO:0000259" key="1">
    <source>
        <dbReference type="PROSITE" id="PS51186"/>
    </source>
</evidence>
<dbReference type="Pfam" id="PF13673">
    <property type="entry name" value="Acetyltransf_10"/>
    <property type="match status" value="1"/>
</dbReference>
<proteinExistence type="predicted"/>
<sequence>MTTDWICKHHSDLGKEQLYALLKLRCDVFIVEQKCAYPDIDGQDLEGDTLHVMGWQNDELVAYARLLDPASHAGDVIIGRVIVAAQARGKSLGHDLMDYVLKNIKENWPDEPIFLSAQTEVQSLYANHGFVAEGQEYLEDNIPHIGMRLTPGDQG</sequence>